<keyword evidence="8 12" id="KW-0547">Nucleotide-binding</keyword>
<feature type="binding site" evidence="13">
    <location>
        <position position="173"/>
    </location>
    <ligand>
        <name>(2R)-3-phosphoglycerate</name>
        <dbReference type="ChEBI" id="CHEBI:58272"/>
    </ligand>
</feature>
<sequence length="419" mass="45255">MQKFADYNFTGKRVLVRVDFNVPFDKSDSFITDNSRIAKSVPTIQHIASHGGRVVLLSHMGRPKGKVDPKLSLGRIVQTVAALVGKHVNFCDDCIGEKAVEATKKLQNGEILLLENVRFHAEDEGKVKQKEGESDADYQVRKQAMKDAQLAFAAQLAECGDCFVNDAFGAAHRAHASTSFIASYFPNDKMFGLLMEAELEALSHVVEHPQHPLLAIMGGAKVSDKILLIENLLERVDKLIIGGGMTYTFVRAMGGHTGNSLCEEDRLDVARSILEKAKAKGVELLLPVDAVNADKFDPEAQCCSSPVDATPDGWMGLDIGKESRKLFHSKIMESKTILWNGPMGVFEMKPFSEGTFAVAEALADATANGAYTLVGGGDSVAALKVAGCENRVSYVSTGGGAMLEYLEGKKLPGVEAILH</sequence>
<dbReference type="InterPro" id="IPR015824">
    <property type="entry name" value="Phosphoglycerate_kinase_N"/>
</dbReference>
<dbReference type="InterPro" id="IPR001576">
    <property type="entry name" value="Phosphoglycerate_kinase"/>
</dbReference>
<feature type="binding site" evidence="12">
    <location>
        <position position="118"/>
    </location>
    <ligand>
        <name>substrate</name>
    </ligand>
</feature>
<dbReference type="FunFam" id="3.40.50.1260:FF:000003">
    <property type="entry name" value="Phosphoglycerate kinase"/>
    <property type="match status" value="1"/>
</dbReference>
<comment type="similarity">
    <text evidence="3 12 15">Belongs to the phosphoglycerate kinase family.</text>
</comment>
<gene>
    <name evidence="12 16" type="primary">pgk</name>
    <name evidence="16" type="ORF">AL399_03365</name>
</gene>
<proteinExistence type="inferred from homology"/>
<evidence type="ECO:0000313" key="17">
    <source>
        <dbReference type="Proteomes" id="UP000054172"/>
    </source>
</evidence>
<dbReference type="UniPathway" id="UPA00109">
    <property type="reaction ID" value="UER00185"/>
</dbReference>
<feature type="binding site" evidence="12">
    <location>
        <position position="173"/>
    </location>
    <ligand>
        <name>substrate</name>
    </ligand>
</feature>
<dbReference type="PANTHER" id="PTHR11406:SF23">
    <property type="entry name" value="PHOSPHOGLYCERATE KINASE 1, CHLOROPLASTIC-RELATED"/>
    <property type="match status" value="1"/>
</dbReference>
<feature type="binding site" evidence="12 13">
    <location>
        <begin position="19"/>
        <end position="21"/>
    </location>
    <ligand>
        <name>substrate</name>
    </ligand>
</feature>
<dbReference type="PIRSF" id="PIRSF000724">
    <property type="entry name" value="Pgk"/>
    <property type="match status" value="1"/>
</dbReference>
<feature type="binding site" evidence="12 14">
    <location>
        <position position="316"/>
    </location>
    <ligand>
        <name>ATP</name>
        <dbReference type="ChEBI" id="CHEBI:30616"/>
    </ligand>
</feature>
<protein>
    <recommendedName>
        <fullName evidence="6 12">Phosphoglycerate kinase</fullName>
        <ecNumber evidence="5 12">2.7.2.3</ecNumber>
    </recommendedName>
</protein>
<dbReference type="EC" id="2.7.2.3" evidence="5 12"/>
<dbReference type="GO" id="GO:0005524">
    <property type="term" value="F:ATP binding"/>
    <property type="evidence" value="ECO:0007669"/>
    <property type="project" value="UniProtKB-KW"/>
</dbReference>
<keyword evidence="10 12" id="KW-0067">ATP-binding</keyword>
<evidence type="ECO:0000256" key="13">
    <source>
        <dbReference type="PIRSR" id="PIRSR000724-1"/>
    </source>
</evidence>
<dbReference type="GO" id="GO:0004618">
    <property type="term" value="F:phosphoglycerate kinase activity"/>
    <property type="evidence" value="ECO:0007669"/>
    <property type="project" value="UniProtKB-UniRule"/>
</dbReference>
<comment type="subcellular location">
    <subcellularLocation>
        <location evidence="12">Cytoplasm</location>
    </subcellularLocation>
</comment>
<feature type="binding site" evidence="12 14">
    <location>
        <position position="347"/>
    </location>
    <ligand>
        <name>ATP</name>
        <dbReference type="ChEBI" id="CHEBI:30616"/>
    </ligand>
</feature>
<evidence type="ECO:0000256" key="6">
    <source>
        <dbReference type="ARBA" id="ARBA00016471"/>
    </source>
</evidence>
<dbReference type="GO" id="GO:0006094">
    <property type="term" value="P:gluconeogenesis"/>
    <property type="evidence" value="ECO:0007669"/>
    <property type="project" value="TreeGrafter"/>
</dbReference>
<evidence type="ECO:0000256" key="8">
    <source>
        <dbReference type="ARBA" id="ARBA00022741"/>
    </source>
</evidence>
<keyword evidence="12" id="KW-0963">Cytoplasm</keyword>
<evidence type="ECO:0000256" key="7">
    <source>
        <dbReference type="ARBA" id="ARBA00022679"/>
    </source>
</evidence>
<evidence type="ECO:0000256" key="10">
    <source>
        <dbReference type="ARBA" id="ARBA00022840"/>
    </source>
</evidence>
<keyword evidence="17" id="KW-1185">Reference proteome</keyword>
<accession>A0A0Q4B7X3</accession>
<evidence type="ECO:0000256" key="2">
    <source>
        <dbReference type="ARBA" id="ARBA00004838"/>
    </source>
</evidence>
<dbReference type="PANTHER" id="PTHR11406">
    <property type="entry name" value="PHOSPHOGLYCERATE KINASE"/>
    <property type="match status" value="1"/>
</dbReference>
<dbReference type="InterPro" id="IPR015911">
    <property type="entry name" value="Phosphoglycerate_kinase_CS"/>
</dbReference>
<evidence type="ECO:0000256" key="11">
    <source>
        <dbReference type="ARBA" id="ARBA00023152"/>
    </source>
</evidence>
<organism evidence="16 17">
    <name type="scientific">Candidatus [Bacteroides] periocalifornicus</name>
    <dbReference type="NCBI Taxonomy" id="1702214"/>
    <lineage>
        <taxon>Bacteria</taxon>
        <taxon>Pseudomonadati</taxon>
        <taxon>Bacteroidota</taxon>
    </lineage>
</organism>
<comment type="subunit">
    <text evidence="4 12">Monomer.</text>
</comment>
<comment type="catalytic activity">
    <reaction evidence="1 12 15">
        <text>(2R)-3-phosphoglycerate + ATP = (2R)-3-phospho-glyceroyl phosphate + ADP</text>
        <dbReference type="Rhea" id="RHEA:14801"/>
        <dbReference type="ChEBI" id="CHEBI:30616"/>
        <dbReference type="ChEBI" id="CHEBI:57604"/>
        <dbReference type="ChEBI" id="CHEBI:58272"/>
        <dbReference type="ChEBI" id="CHEBI:456216"/>
        <dbReference type="EC" id="2.7.2.3"/>
    </reaction>
</comment>
<dbReference type="AlphaFoldDB" id="A0A0Q4B7X3"/>
<dbReference type="Gene3D" id="3.40.50.1260">
    <property type="entry name" value="Phosphoglycerate kinase, N-terminal domain"/>
    <property type="match status" value="2"/>
</dbReference>
<feature type="binding site" evidence="13">
    <location>
        <position position="118"/>
    </location>
    <ligand>
        <name>(2R)-3-phosphoglycerate</name>
        <dbReference type="ChEBI" id="CHEBI:58272"/>
    </ligand>
</feature>
<evidence type="ECO:0000256" key="12">
    <source>
        <dbReference type="HAMAP-Rule" id="MF_00145"/>
    </source>
</evidence>
<comment type="pathway">
    <text evidence="2 12">Carbohydrate degradation; glycolysis; pyruvate from D-glyceraldehyde 3-phosphate: step 2/5.</text>
</comment>
<dbReference type="STRING" id="1702214.AL399_03365"/>
<dbReference type="Proteomes" id="UP000054172">
    <property type="component" value="Unassembled WGS sequence"/>
</dbReference>
<evidence type="ECO:0000256" key="1">
    <source>
        <dbReference type="ARBA" id="ARBA00000642"/>
    </source>
</evidence>
<dbReference type="GO" id="GO:0043531">
    <property type="term" value="F:ADP binding"/>
    <property type="evidence" value="ECO:0007669"/>
    <property type="project" value="TreeGrafter"/>
</dbReference>
<keyword evidence="9 12" id="KW-0418">Kinase</keyword>
<feature type="binding site" evidence="13">
    <location>
        <position position="36"/>
    </location>
    <ligand>
        <name>(2R)-3-phosphoglycerate</name>
        <dbReference type="ChEBI" id="CHEBI:58272"/>
    </ligand>
</feature>
<dbReference type="InterPro" id="IPR036043">
    <property type="entry name" value="Phosphoglycerate_kinase_sf"/>
</dbReference>
<dbReference type="Pfam" id="PF00162">
    <property type="entry name" value="PGK"/>
    <property type="match status" value="1"/>
</dbReference>
<feature type="binding site" evidence="12 13">
    <location>
        <begin position="59"/>
        <end position="62"/>
    </location>
    <ligand>
        <name>substrate</name>
    </ligand>
</feature>
<evidence type="ECO:0000256" key="3">
    <source>
        <dbReference type="ARBA" id="ARBA00008982"/>
    </source>
</evidence>
<dbReference type="FunFam" id="3.40.50.1260:FF:000006">
    <property type="entry name" value="Phosphoglycerate kinase"/>
    <property type="match status" value="1"/>
</dbReference>
<reference evidence="16" key="1">
    <citation type="submission" date="2015-08" db="EMBL/GenBank/DDBJ databases">
        <title>Candidatus Bacteriodes Periocalifornicus.</title>
        <authorList>
            <person name="McLean J.S."/>
            <person name="Kelley S."/>
        </authorList>
    </citation>
    <scope>NUCLEOTIDE SEQUENCE [LARGE SCALE GENOMIC DNA]</scope>
    <source>
        <strain evidence="16">12B</strain>
    </source>
</reference>
<dbReference type="PROSITE" id="PS00111">
    <property type="entry name" value="PGLYCERATE_KINASE"/>
    <property type="match status" value="1"/>
</dbReference>
<name>A0A0Q4B7X3_9BACT</name>
<feature type="binding site" evidence="12 14">
    <location>
        <position position="225"/>
    </location>
    <ligand>
        <name>ATP</name>
        <dbReference type="ChEBI" id="CHEBI:30616"/>
    </ligand>
</feature>
<evidence type="ECO:0000256" key="15">
    <source>
        <dbReference type="RuleBase" id="RU000532"/>
    </source>
</evidence>
<feature type="binding site" evidence="12">
    <location>
        <position position="36"/>
    </location>
    <ligand>
        <name>substrate</name>
    </ligand>
</feature>
<keyword evidence="7 12" id="KW-0808">Transferase</keyword>
<dbReference type="HAMAP" id="MF_00145">
    <property type="entry name" value="Phosphoglyc_kinase"/>
    <property type="match status" value="1"/>
</dbReference>
<evidence type="ECO:0000256" key="14">
    <source>
        <dbReference type="PIRSR" id="PIRSR000724-2"/>
    </source>
</evidence>
<keyword evidence="11 12" id="KW-0324">Glycolysis</keyword>
<dbReference type="GO" id="GO:0005829">
    <property type="term" value="C:cytosol"/>
    <property type="evidence" value="ECO:0007669"/>
    <property type="project" value="UniProtKB-ARBA"/>
</dbReference>
<dbReference type="SUPFAM" id="SSF53748">
    <property type="entry name" value="Phosphoglycerate kinase"/>
    <property type="match status" value="1"/>
</dbReference>
<evidence type="ECO:0000256" key="9">
    <source>
        <dbReference type="ARBA" id="ARBA00022777"/>
    </source>
</evidence>
<dbReference type="CDD" id="cd00318">
    <property type="entry name" value="Phosphoglycerate_kinase"/>
    <property type="match status" value="1"/>
</dbReference>
<dbReference type="PATRIC" id="fig|1702214.3.peg.1185"/>
<dbReference type="EMBL" id="LIIK01000011">
    <property type="protein sequence ID" value="KQM09136.1"/>
    <property type="molecule type" value="Genomic_DNA"/>
</dbReference>
<evidence type="ECO:0000256" key="4">
    <source>
        <dbReference type="ARBA" id="ARBA00011245"/>
    </source>
</evidence>
<evidence type="ECO:0000313" key="16">
    <source>
        <dbReference type="EMBL" id="KQM09136.1"/>
    </source>
</evidence>
<evidence type="ECO:0000256" key="5">
    <source>
        <dbReference type="ARBA" id="ARBA00013061"/>
    </source>
</evidence>
<comment type="caution">
    <text evidence="16">The sequence shown here is derived from an EMBL/GenBank/DDBJ whole genome shotgun (WGS) entry which is preliminary data.</text>
</comment>
<dbReference type="GO" id="GO:0006096">
    <property type="term" value="P:glycolytic process"/>
    <property type="evidence" value="ECO:0007669"/>
    <property type="project" value="UniProtKB-UniRule"/>
</dbReference>
<dbReference type="PRINTS" id="PR00477">
    <property type="entry name" value="PHGLYCKINASE"/>
</dbReference>
<feature type="binding site" evidence="12 14">
    <location>
        <begin position="376"/>
        <end position="379"/>
    </location>
    <ligand>
        <name>ATP</name>
        <dbReference type="ChEBI" id="CHEBI:30616"/>
    </ligand>
</feature>